<proteinExistence type="predicted"/>
<evidence type="ECO:0000313" key="1">
    <source>
        <dbReference type="EnsemblMetazoa" id="GAUT044638-PA"/>
    </source>
</evidence>
<organism evidence="1 2">
    <name type="scientific">Glossina austeni</name>
    <name type="common">Savannah tsetse fly</name>
    <dbReference type="NCBI Taxonomy" id="7395"/>
    <lineage>
        <taxon>Eukaryota</taxon>
        <taxon>Metazoa</taxon>
        <taxon>Ecdysozoa</taxon>
        <taxon>Arthropoda</taxon>
        <taxon>Hexapoda</taxon>
        <taxon>Insecta</taxon>
        <taxon>Pterygota</taxon>
        <taxon>Neoptera</taxon>
        <taxon>Endopterygota</taxon>
        <taxon>Diptera</taxon>
        <taxon>Brachycera</taxon>
        <taxon>Muscomorpha</taxon>
        <taxon>Hippoboscoidea</taxon>
        <taxon>Glossinidae</taxon>
        <taxon>Glossina</taxon>
    </lineage>
</organism>
<dbReference type="Proteomes" id="UP000078200">
    <property type="component" value="Unassembled WGS sequence"/>
</dbReference>
<dbReference type="EnsemblMetazoa" id="GAUT044638-RA">
    <property type="protein sequence ID" value="GAUT044638-PA"/>
    <property type="gene ID" value="GAUT044638"/>
</dbReference>
<reference evidence="1" key="1">
    <citation type="submission" date="2020-05" db="UniProtKB">
        <authorList>
            <consortium name="EnsemblMetazoa"/>
        </authorList>
    </citation>
    <scope>IDENTIFICATION</scope>
    <source>
        <strain evidence="1">TTRI</strain>
    </source>
</reference>
<sequence>MEDESGTEITLKKTKTLQLTIDLHTAGHNSGLSSHLAFHPLCLRDVNAHEKKRVFCVPSQHVHEELKRNYCRLSTFPTLPPVALNYLNYFNLYYNNDCVNVPGNVLSSVTFAKNSLYLSSAMHSIETSK</sequence>
<name>A0A1A9VQT6_GLOAU</name>
<protein>
    <submittedName>
        <fullName evidence="1">Uncharacterized protein</fullName>
    </submittedName>
</protein>
<accession>A0A1A9VQT6</accession>
<dbReference type="AlphaFoldDB" id="A0A1A9VQT6"/>
<keyword evidence="2" id="KW-1185">Reference proteome</keyword>
<dbReference type="VEuPathDB" id="VectorBase:GAUT044638"/>
<evidence type="ECO:0000313" key="2">
    <source>
        <dbReference type="Proteomes" id="UP000078200"/>
    </source>
</evidence>